<accession>A0ABV5KB16</accession>
<gene>
    <name evidence="2" type="ORF">ACFFRI_12425</name>
</gene>
<keyword evidence="3" id="KW-1185">Reference proteome</keyword>
<dbReference type="EMBL" id="JBHMDG010000014">
    <property type="protein sequence ID" value="MFB9313851.1"/>
    <property type="molecule type" value="Genomic_DNA"/>
</dbReference>
<comment type="caution">
    <text evidence="2">The sequence shown here is derived from an EMBL/GenBank/DDBJ whole genome shotgun (WGS) entry which is preliminary data.</text>
</comment>
<organism evidence="2 3">
    <name type="scientific">Nocardioides plantarum</name>
    <dbReference type="NCBI Taxonomy" id="29299"/>
    <lineage>
        <taxon>Bacteria</taxon>
        <taxon>Bacillati</taxon>
        <taxon>Actinomycetota</taxon>
        <taxon>Actinomycetes</taxon>
        <taxon>Propionibacteriales</taxon>
        <taxon>Nocardioidaceae</taxon>
        <taxon>Nocardioides</taxon>
    </lineage>
</organism>
<evidence type="ECO:0000256" key="1">
    <source>
        <dbReference type="SAM" id="MobiDB-lite"/>
    </source>
</evidence>
<dbReference type="RefSeq" id="WP_140010240.1">
    <property type="nucleotide sequence ID" value="NZ_JBHMDG010000014.1"/>
</dbReference>
<sequence length="80" mass="8561">MSPDETWGGLDGGTLDRCDDDGDGAQSEPAASPVALSRFDEIAVDDAVVAELGHRWIVFVRVDLDATKLDEVESMARALN</sequence>
<protein>
    <submittedName>
        <fullName evidence="2">Uncharacterized protein</fullName>
    </submittedName>
</protein>
<name>A0ABV5KB16_9ACTN</name>
<proteinExistence type="predicted"/>
<feature type="region of interest" description="Disordered" evidence="1">
    <location>
        <begin position="1"/>
        <end position="32"/>
    </location>
</feature>
<reference evidence="2 3" key="1">
    <citation type="submission" date="2024-09" db="EMBL/GenBank/DDBJ databases">
        <authorList>
            <person name="Sun Q."/>
            <person name="Mori K."/>
        </authorList>
    </citation>
    <scope>NUCLEOTIDE SEQUENCE [LARGE SCALE GENOMIC DNA]</scope>
    <source>
        <strain evidence="2 3">JCM 9626</strain>
    </source>
</reference>
<evidence type="ECO:0000313" key="2">
    <source>
        <dbReference type="EMBL" id="MFB9313851.1"/>
    </source>
</evidence>
<evidence type="ECO:0000313" key="3">
    <source>
        <dbReference type="Proteomes" id="UP001589750"/>
    </source>
</evidence>
<dbReference type="Proteomes" id="UP001589750">
    <property type="component" value="Unassembled WGS sequence"/>
</dbReference>